<organism evidence="2 3">
    <name type="scientific">Petrolisthes cinctipes</name>
    <name type="common">Flat porcelain crab</name>
    <dbReference type="NCBI Taxonomy" id="88211"/>
    <lineage>
        <taxon>Eukaryota</taxon>
        <taxon>Metazoa</taxon>
        <taxon>Ecdysozoa</taxon>
        <taxon>Arthropoda</taxon>
        <taxon>Crustacea</taxon>
        <taxon>Multicrustacea</taxon>
        <taxon>Malacostraca</taxon>
        <taxon>Eumalacostraca</taxon>
        <taxon>Eucarida</taxon>
        <taxon>Decapoda</taxon>
        <taxon>Pleocyemata</taxon>
        <taxon>Anomura</taxon>
        <taxon>Galatheoidea</taxon>
        <taxon>Porcellanidae</taxon>
        <taxon>Petrolisthes</taxon>
    </lineage>
</organism>
<evidence type="ECO:0000313" key="3">
    <source>
        <dbReference type="Proteomes" id="UP001286313"/>
    </source>
</evidence>
<proteinExistence type="predicted"/>
<reference evidence="2" key="1">
    <citation type="submission" date="2023-10" db="EMBL/GenBank/DDBJ databases">
        <title>Genome assemblies of two species of porcelain crab, Petrolisthes cinctipes and Petrolisthes manimaculis (Anomura: Porcellanidae).</title>
        <authorList>
            <person name="Angst P."/>
        </authorList>
    </citation>
    <scope>NUCLEOTIDE SEQUENCE</scope>
    <source>
        <strain evidence="2">PB745_01</strain>
        <tissue evidence="2">Gill</tissue>
    </source>
</reference>
<feature type="compositionally biased region" description="Basic and acidic residues" evidence="1">
    <location>
        <begin position="156"/>
        <end position="165"/>
    </location>
</feature>
<feature type="compositionally biased region" description="Basic and acidic residues" evidence="1">
    <location>
        <begin position="89"/>
        <end position="99"/>
    </location>
</feature>
<gene>
    <name evidence="2" type="ORF">Pcinc_033797</name>
</gene>
<feature type="region of interest" description="Disordered" evidence="1">
    <location>
        <begin position="69"/>
        <end position="165"/>
    </location>
</feature>
<keyword evidence="3" id="KW-1185">Reference proteome</keyword>
<evidence type="ECO:0000256" key="1">
    <source>
        <dbReference type="SAM" id="MobiDB-lite"/>
    </source>
</evidence>
<evidence type="ECO:0000313" key="2">
    <source>
        <dbReference type="EMBL" id="KAK3860135.1"/>
    </source>
</evidence>
<name>A0AAE1ERN9_PETCI</name>
<dbReference type="Proteomes" id="UP001286313">
    <property type="component" value="Unassembled WGS sequence"/>
</dbReference>
<dbReference type="AlphaFoldDB" id="A0AAE1ERN9"/>
<comment type="caution">
    <text evidence="2">The sequence shown here is derived from an EMBL/GenBank/DDBJ whole genome shotgun (WGS) entry which is preliminary data.</text>
</comment>
<protein>
    <submittedName>
        <fullName evidence="2">Uncharacterized protein</fullName>
    </submittedName>
</protein>
<accession>A0AAE1ERN9</accession>
<dbReference type="EMBL" id="JAWQEG010004810">
    <property type="protein sequence ID" value="KAK3860135.1"/>
    <property type="molecule type" value="Genomic_DNA"/>
</dbReference>
<sequence length="165" mass="18416">MFVEAGANPLLDYEGSPRLLPPNPLPPILIPPCTQPDSLISVSVVEYSGRTRWRAPIRAALTDDANESRKFAPVGRPGELWAWGPHQLNGRDEHREKPHPTTTPHPHHPATPPHPHHPATPHSPHYSPPLPHSPRYSHSHRISQSVLHAAHLSHPRPPELRIRTS</sequence>